<dbReference type="EMBL" id="LR130778">
    <property type="protein sequence ID" value="VDN47246.1"/>
    <property type="molecule type" value="Genomic_DNA"/>
</dbReference>
<evidence type="ECO:0000259" key="6">
    <source>
        <dbReference type="Pfam" id="PF00350"/>
    </source>
</evidence>
<dbReference type="GO" id="GO:0008053">
    <property type="term" value="P:mitochondrial fusion"/>
    <property type="evidence" value="ECO:0007669"/>
    <property type="project" value="TreeGrafter"/>
</dbReference>
<feature type="domain" description="Dynamin N-terminal" evidence="6">
    <location>
        <begin position="45"/>
        <end position="214"/>
    </location>
</feature>
<comment type="subcellular location">
    <subcellularLocation>
        <location evidence="1">Membrane</location>
    </subcellularLocation>
</comment>
<dbReference type="Proteomes" id="UP000279029">
    <property type="component" value="Chromosome"/>
</dbReference>
<dbReference type="Gene3D" id="3.40.50.300">
    <property type="entry name" value="P-loop containing nucleotide triphosphate hydrolases"/>
    <property type="match status" value="1"/>
</dbReference>
<dbReference type="PANTHER" id="PTHR10465:SF0">
    <property type="entry name" value="SARCALUMENIN"/>
    <property type="match status" value="1"/>
</dbReference>
<evidence type="ECO:0000256" key="3">
    <source>
        <dbReference type="ARBA" id="ARBA00022801"/>
    </source>
</evidence>
<keyword evidence="3" id="KW-0378">Hydrolase</keyword>
<evidence type="ECO:0000256" key="4">
    <source>
        <dbReference type="ARBA" id="ARBA00023134"/>
    </source>
</evidence>
<evidence type="ECO:0000313" key="8">
    <source>
        <dbReference type="Proteomes" id="UP000279029"/>
    </source>
</evidence>
<dbReference type="PANTHER" id="PTHR10465">
    <property type="entry name" value="TRANSMEMBRANE GTPASE FZO1"/>
    <property type="match status" value="1"/>
</dbReference>
<accession>A0A3P7RWX6</accession>
<keyword evidence="5" id="KW-0472">Membrane</keyword>
<evidence type="ECO:0000256" key="5">
    <source>
        <dbReference type="ARBA" id="ARBA00023136"/>
    </source>
</evidence>
<dbReference type="OrthoDB" id="1899178at2"/>
<dbReference type="SUPFAM" id="SSF52540">
    <property type="entry name" value="P-loop containing nucleoside triphosphate hydrolases"/>
    <property type="match status" value="1"/>
</dbReference>
<keyword evidence="2" id="KW-0547">Nucleotide-binding</keyword>
<dbReference type="InterPro" id="IPR027417">
    <property type="entry name" value="P-loop_NTPase"/>
</dbReference>
<sequence length="812" mass="93013">MISLEFISKARQIIMSKESTKNRYCEELAWLNIREKKWKSDKVRVGVIGVTSSGKSTLINAILGEELLSTAVKPSSSQLVSCIKSKDRKGFITFKSGEIVTLEGGYLTKDNLKKYTDEDENAGNIKEVEDILLTVPGFDIDERIVLIDSAGLDAYKLEAHEKLSLEVLLPTIDICVFVTTLKTNSDAKTNMVLNTVARHNCPIIIVQNMLDSLEESADGTKTKHMIGNEHKKRLLRIIDKSDIKDKSLIKTIQISALNAMKNRGIGKHAPHSSHYNSFVKKLNSLVEEHIPHIENQRSISLYTKFIQLISEEEIFLDGSLIVKDEFIYEGIDEKLSSSFKGINENLEFQMKKLSVESVNKEYSKKITDENVNELLGEIKKRVKSCESNILSYIIKYNKILSEVAKSLNIPLRDLVKVNGFNEISEPQVITEIKMIQKKTEKAGAFSNFSRWIGDKIGNSNWGYKYENVPRDVLDKTRTINEIDVYVRRAHKTYMNTISNWVYGAQKSIEQMNIEIEQQRNSYKLRQQKIVETTEVSSVMKALKILIEELVVDSKKDGTNYTLYETDDTEEDKTLQNIELSKYQKGVMELSRILMRKIHQSSLSKAEINVNAPTKKMILAWDMHCLLNFSWRFMGIKISDELMDKVETQGVVINNYIYIADPSIKKIKKLRNENESLSIYILVNAHQDGAAKKQIDKLKLSENISKEDRVFFVIQDFDSLIAANGISEMKYNLSEYYKEFVIETNMGMLLINDDNPLFNLAYVHNQIEPCQSLNEEQKVIQILKERFNYLFYDNVAEVIGDLIRSDYGGEKTI</sequence>
<reference evidence="7 8" key="1">
    <citation type="submission" date="2018-09" db="EMBL/GenBank/DDBJ databases">
        <authorList>
            <person name="Postec A."/>
        </authorList>
    </citation>
    <scope>NUCLEOTIDE SEQUENCE [LARGE SCALE GENOMIC DNA]</scope>
    <source>
        <strain evidence="7">70B-A</strain>
    </source>
</reference>
<name>A0A3P7RWX6_9FIRM</name>
<proteinExistence type="predicted"/>
<gene>
    <name evidence="7" type="ORF">PATL70BA_1363</name>
</gene>
<evidence type="ECO:0000256" key="2">
    <source>
        <dbReference type="ARBA" id="ARBA00022741"/>
    </source>
</evidence>
<evidence type="ECO:0000313" key="7">
    <source>
        <dbReference type="EMBL" id="VDN47246.1"/>
    </source>
</evidence>
<keyword evidence="4" id="KW-0342">GTP-binding</keyword>
<dbReference type="InterPro" id="IPR045063">
    <property type="entry name" value="Dynamin_N"/>
</dbReference>
<dbReference type="KEGG" id="cbar:PATL70BA_1363"/>
<dbReference type="InterPro" id="IPR027094">
    <property type="entry name" value="Mitofusin_fam"/>
</dbReference>
<dbReference type="Pfam" id="PF00350">
    <property type="entry name" value="Dynamin_N"/>
    <property type="match status" value="1"/>
</dbReference>
<protein>
    <recommendedName>
        <fullName evidence="6">Dynamin N-terminal domain-containing protein</fullName>
    </recommendedName>
</protein>
<organism evidence="7 8">
    <name type="scientific">Petrocella atlantisensis</name>
    <dbReference type="NCBI Taxonomy" id="2173034"/>
    <lineage>
        <taxon>Bacteria</taxon>
        <taxon>Bacillati</taxon>
        <taxon>Bacillota</taxon>
        <taxon>Clostridia</taxon>
        <taxon>Lachnospirales</taxon>
        <taxon>Vallitaleaceae</taxon>
        <taxon>Petrocella</taxon>
    </lineage>
</organism>
<dbReference type="GO" id="GO:0016020">
    <property type="term" value="C:membrane"/>
    <property type="evidence" value="ECO:0007669"/>
    <property type="project" value="UniProtKB-SubCell"/>
</dbReference>
<dbReference type="GO" id="GO:0005525">
    <property type="term" value="F:GTP binding"/>
    <property type="evidence" value="ECO:0007669"/>
    <property type="project" value="UniProtKB-KW"/>
</dbReference>
<dbReference type="GO" id="GO:0003924">
    <property type="term" value="F:GTPase activity"/>
    <property type="evidence" value="ECO:0007669"/>
    <property type="project" value="InterPro"/>
</dbReference>
<keyword evidence="8" id="KW-1185">Reference proteome</keyword>
<dbReference type="AlphaFoldDB" id="A0A3P7RWX6"/>
<evidence type="ECO:0000256" key="1">
    <source>
        <dbReference type="ARBA" id="ARBA00004370"/>
    </source>
</evidence>